<evidence type="ECO:0000256" key="1">
    <source>
        <dbReference type="SAM" id="MobiDB-lite"/>
    </source>
</evidence>
<evidence type="ECO:0000313" key="3">
    <source>
        <dbReference type="Proteomes" id="UP001603857"/>
    </source>
</evidence>
<sequence>MEGTLVMPKRAREEAQVEEGLDSKEEEYSKRHKPYNHILSLLDSEEEESTQDLSPLITTLQKEITCASDNTSHDDAHLLCPTPENDQFTLTITTLEDNTTTSQEEESDKERVMRHLLHASDDELGIPSSGDNDGFLGFGEDRVNIGDEFSSLCDKLWELEDERANYYAFLQSELFLGGH</sequence>
<dbReference type="PANTHER" id="PTHR34539">
    <property type="entry name" value="T6J4.11 PROTEIN"/>
    <property type="match status" value="1"/>
</dbReference>
<protein>
    <submittedName>
        <fullName evidence="2">Uncharacterized protein</fullName>
    </submittedName>
</protein>
<dbReference type="PANTHER" id="PTHR34539:SF3">
    <property type="entry name" value="NAC DOMAIN-CONTAINING PROTEIN"/>
    <property type="match status" value="1"/>
</dbReference>
<evidence type="ECO:0000313" key="2">
    <source>
        <dbReference type="EMBL" id="KAL2349273.1"/>
    </source>
</evidence>
<comment type="caution">
    <text evidence="2">The sequence shown here is derived from an EMBL/GenBank/DDBJ whole genome shotgun (WGS) entry which is preliminary data.</text>
</comment>
<feature type="region of interest" description="Disordered" evidence="1">
    <location>
        <begin position="1"/>
        <end position="29"/>
    </location>
</feature>
<feature type="compositionally biased region" description="Basic and acidic residues" evidence="1">
    <location>
        <begin position="10"/>
        <end position="29"/>
    </location>
</feature>
<reference evidence="2 3" key="1">
    <citation type="submission" date="2024-08" db="EMBL/GenBank/DDBJ databases">
        <title>Insights into the chromosomal genome structure of Flemingia macrophylla.</title>
        <authorList>
            <person name="Ding Y."/>
            <person name="Zhao Y."/>
            <person name="Bi W."/>
            <person name="Wu M."/>
            <person name="Zhao G."/>
            <person name="Gong Y."/>
            <person name="Li W."/>
            <person name="Zhang P."/>
        </authorList>
    </citation>
    <scope>NUCLEOTIDE SEQUENCE [LARGE SCALE GENOMIC DNA]</scope>
    <source>
        <strain evidence="2">DYQJB</strain>
        <tissue evidence="2">Leaf</tissue>
    </source>
</reference>
<gene>
    <name evidence="2" type="ORF">Fmac_003273</name>
</gene>
<dbReference type="EMBL" id="JBGMDY010000001">
    <property type="protein sequence ID" value="KAL2349273.1"/>
    <property type="molecule type" value="Genomic_DNA"/>
</dbReference>
<organism evidence="2 3">
    <name type="scientific">Flemingia macrophylla</name>
    <dbReference type="NCBI Taxonomy" id="520843"/>
    <lineage>
        <taxon>Eukaryota</taxon>
        <taxon>Viridiplantae</taxon>
        <taxon>Streptophyta</taxon>
        <taxon>Embryophyta</taxon>
        <taxon>Tracheophyta</taxon>
        <taxon>Spermatophyta</taxon>
        <taxon>Magnoliopsida</taxon>
        <taxon>eudicotyledons</taxon>
        <taxon>Gunneridae</taxon>
        <taxon>Pentapetalae</taxon>
        <taxon>rosids</taxon>
        <taxon>fabids</taxon>
        <taxon>Fabales</taxon>
        <taxon>Fabaceae</taxon>
        <taxon>Papilionoideae</taxon>
        <taxon>50 kb inversion clade</taxon>
        <taxon>NPAAA clade</taxon>
        <taxon>indigoferoid/millettioid clade</taxon>
        <taxon>Phaseoleae</taxon>
        <taxon>Flemingia</taxon>
    </lineage>
</organism>
<dbReference type="Proteomes" id="UP001603857">
    <property type="component" value="Unassembled WGS sequence"/>
</dbReference>
<dbReference type="AlphaFoldDB" id="A0ABD1NMA7"/>
<accession>A0ABD1NMA7</accession>
<keyword evidence="3" id="KW-1185">Reference proteome</keyword>
<name>A0ABD1NMA7_9FABA</name>
<proteinExistence type="predicted"/>